<proteinExistence type="predicted"/>
<reference evidence="2" key="1">
    <citation type="submission" date="2022-05" db="EMBL/GenBank/DDBJ databases">
        <authorList>
            <person name="Oliphant S.A."/>
            <person name="Watson-Haigh N.S."/>
            <person name="Sumby K.M."/>
            <person name="Gardner J.M."/>
            <person name="Jiranek V."/>
        </authorList>
    </citation>
    <scope>NUCLEOTIDE SEQUENCE</scope>
    <source>
        <strain evidence="2">KI3_B9</strain>
    </source>
</reference>
<dbReference type="Proteomes" id="UP001056093">
    <property type="component" value="Chromosome"/>
</dbReference>
<sequence length="271" mass="29086">MARTYAELNTNLNTNQSTFIDQLNGRQGDANREVFFQIKDGTTPYNLEGKTIALFAKDAQGVIKATSTINDQTGISVGRFSMIIPKEFYQASGAVEDAYIQISYSDKVISTIPVSFQVIANTMLVTQTQSQMFIDTVQSLVDETNQRLSSTITSLTSVENAVEALKVTIGNLNDQYNSDLFAKNANDNEFKGVNTFDKKIVAPNGVQGKADSATQADNATHAVNADVADSAKSADVANSLNPAYSQTVNDLTVSGKIVANNDVITGGVFPV</sequence>
<name>A0ABY5BZT8_9LACO</name>
<evidence type="ECO:0000313" key="3">
    <source>
        <dbReference type="Proteomes" id="UP001056093"/>
    </source>
</evidence>
<dbReference type="InterPro" id="IPR018913">
    <property type="entry name" value="BppU_N"/>
</dbReference>
<evidence type="ECO:0000313" key="2">
    <source>
        <dbReference type="EMBL" id="USS92044.1"/>
    </source>
</evidence>
<dbReference type="EMBL" id="CP097122">
    <property type="protein sequence ID" value="USS92044.1"/>
    <property type="molecule type" value="Genomic_DNA"/>
</dbReference>
<feature type="domain" description="BppU N-terminal" evidence="1">
    <location>
        <begin position="14"/>
        <end position="145"/>
    </location>
</feature>
<keyword evidence="3" id="KW-1185">Reference proteome</keyword>
<dbReference type="Gene3D" id="2.60.40.3350">
    <property type="match status" value="1"/>
</dbReference>
<protein>
    <submittedName>
        <fullName evidence="2">Phage baseplate upper protein</fullName>
    </submittedName>
</protein>
<dbReference type="RefSeq" id="WP_252773848.1">
    <property type="nucleotide sequence ID" value="NZ_CP097122.1"/>
</dbReference>
<accession>A0ABY5BZT8</accession>
<dbReference type="Pfam" id="PF10651">
    <property type="entry name" value="BppU_N"/>
    <property type="match status" value="1"/>
</dbReference>
<gene>
    <name evidence="2" type="ORF">M3M36_00030</name>
</gene>
<organism evidence="2 3">
    <name type="scientific">Fructobacillus americanaquae</name>
    <dbReference type="NCBI Taxonomy" id="2940302"/>
    <lineage>
        <taxon>Bacteria</taxon>
        <taxon>Bacillati</taxon>
        <taxon>Bacillota</taxon>
        <taxon>Bacilli</taxon>
        <taxon>Lactobacillales</taxon>
        <taxon>Lactobacillaceae</taxon>
        <taxon>Fructobacillus</taxon>
    </lineage>
</organism>
<evidence type="ECO:0000259" key="1">
    <source>
        <dbReference type="Pfam" id="PF10651"/>
    </source>
</evidence>